<protein>
    <submittedName>
        <fullName evidence="1">Uncharacterized protein</fullName>
    </submittedName>
</protein>
<organism evidence="1 2">
    <name type="scientific">Spirosoma endophyticum</name>
    <dbReference type="NCBI Taxonomy" id="662367"/>
    <lineage>
        <taxon>Bacteria</taxon>
        <taxon>Pseudomonadati</taxon>
        <taxon>Bacteroidota</taxon>
        <taxon>Cytophagia</taxon>
        <taxon>Cytophagales</taxon>
        <taxon>Cytophagaceae</taxon>
        <taxon>Spirosoma</taxon>
    </lineage>
</organism>
<name>A0A1I2GW69_9BACT</name>
<gene>
    <name evidence="1" type="ORF">SAMN05216167_13534</name>
</gene>
<dbReference type="Proteomes" id="UP000198598">
    <property type="component" value="Unassembled WGS sequence"/>
</dbReference>
<dbReference type="AlphaFoldDB" id="A0A1I2GW69"/>
<evidence type="ECO:0000313" key="2">
    <source>
        <dbReference type="Proteomes" id="UP000198598"/>
    </source>
</evidence>
<proteinExistence type="predicted"/>
<sequence length="127" mass="13753">MKSSMVVVLLFTFTAFHCGKANEVNVACVKGKYLGISCEGVIIQLLDKAPIGKSWKGSTKDYQNCVLASLDSTVFKGTLPTVLARFKGTDSSLYFTYKDGGYPQKEYILCNQGAFITITGISETACP</sequence>
<keyword evidence="2" id="KW-1185">Reference proteome</keyword>
<accession>A0A1I2GW69</accession>
<reference evidence="1 2" key="1">
    <citation type="submission" date="2016-10" db="EMBL/GenBank/DDBJ databases">
        <authorList>
            <person name="de Groot N.N."/>
        </authorList>
    </citation>
    <scope>NUCLEOTIDE SEQUENCE [LARGE SCALE GENOMIC DNA]</scope>
    <source>
        <strain evidence="1 2">DSM 26130</strain>
    </source>
</reference>
<dbReference type="EMBL" id="FOLQ01000035">
    <property type="protein sequence ID" value="SFF21047.1"/>
    <property type="molecule type" value="Genomic_DNA"/>
</dbReference>
<evidence type="ECO:0000313" key="1">
    <source>
        <dbReference type="EMBL" id="SFF21047.1"/>
    </source>
</evidence>